<sequence length="299" mass="31602">MYPSSFEYERAESVEDALSLMDQYADENAELLAGGHSLLPTMKSGLASPDALIDIGHIDELNGIEENGESINLGALTSYSAVDDAETMWNGATAFAEAAHRIGDVQVRNRGTVGGNIAHADPASDLPAALLASDGTVVAHGPDGERSIPVDDFFETMYTTALAEDEILTRLELPKRGQNSHVGAYAKKPSPSSGYAMVGVAVVLELDGESVDSARIAANGAMDHAVRLEPVEEALTGETLSDETIAEAAEHATDDLDTMLLMDDLQASSEFRAQLLKVYTKRALESGLDRVNAPAPAAD</sequence>
<dbReference type="Pfam" id="PF03450">
    <property type="entry name" value="CO_deh_flav_C"/>
    <property type="match status" value="1"/>
</dbReference>
<dbReference type="InterPro" id="IPR016167">
    <property type="entry name" value="FAD-bd_PCMH_sub1"/>
</dbReference>
<dbReference type="PANTHER" id="PTHR42659">
    <property type="entry name" value="XANTHINE DEHYDROGENASE SUBUNIT C-RELATED"/>
    <property type="match status" value="1"/>
</dbReference>
<dbReference type="PROSITE" id="PS51387">
    <property type="entry name" value="FAD_PCMH"/>
    <property type="match status" value="1"/>
</dbReference>
<dbReference type="Proteomes" id="UP001596417">
    <property type="component" value="Unassembled WGS sequence"/>
</dbReference>
<organism evidence="5 6">
    <name type="scientific">Halocatena marina</name>
    <dbReference type="NCBI Taxonomy" id="2934937"/>
    <lineage>
        <taxon>Archaea</taxon>
        <taxon>Methanobacteriati</taxon>
        <taxon>Methanobacteriota</taxon>
        <taxon>Stenosarchaea group</taxon>
        <taxon>Halobacteria</taxon>
        <taxon>Halobacteriales</taxon>
        <taxon>Natronomonadaceae</taxon>
        <taxon>Halocatena</taxon>
    </lineage>
</organism>
<accession>A0ABD5YRP1</accession>
<keyword evidence="1" id="KW-0285">Flavoprotein</keyword>
<dbReference type="AlphaFoldDB" id="A0ABD5YRP1"/>
<evidence type="ECO:0000313" key="5">
    <source>
        <dbReference type="EMBL" id="MFC7190313.1"/>
    </source>
</evidence>
<dbReference type="SMART" id="SM01092">
    <property type="entry name" value="CO_deh_flav_C"/>
    <property type="match status" value="1"/>
</dbReference>
<dbReference type="Gene3D" id="3.30.390.50">
    <property type="entry name" value="CO dehydrogenase flavoprotein, C-terminal domain"/>
    <property type="match status" value="1"/>
</dbReference>
<keyword evidence="6" id="KW-1185">Reference proteome</keyword>
<dbReference type="InterPro" id="IPR016166">
    <property type="entry name" value="FAD-bd_PCMH"/>
</dbReference>
<protein>
    <submittedName>
        <fullName evidence="5">FAD binding domain-containing protein</fullName>
    </submittedName>
</protein>
<gene>
    <name evidence="5" type="ORF">ACFQL7_10925</name>
</gene>
<reference evidence="5 6" key="1">
    <citation type="journal article" date="2019" name="Int. J. Syst. Evol. Microbiol.">
        <title>The Global Catalogue of Microorganisms (GCM) 10K type strain sequencing project: providing services to taxonomists for standard genome sequencing and annotation.</title>
        <authorList>
            <consortium name="The Broad Institute Genomics Platform"/>
            <consortium name="The Broad Institute Genome Sequencing Center for Infectious Disease"/>
            <person name="Wu L."/>
            <person name="Ma J."/>
        </authorList>
    </citation>
    <scope>NUCLEOTIDE SEQUENCE [LARGE SCALE GENOMIC DNA]</scope>
    <source>
        <strain evidence="5 6">RDMS1</strain>
    </source>
</reference>
<dbReference type="FunFam" id="3.30.465.10:FF:000017">
    <property type="entry name" value="Xanthine dehydrogenase, FAD binding subunit"/>
    <property type="match status" value="1"/>
</dbReference>
<dbReference type="RefSeq" id="WP_248907059.1">
    <property type="nucleotide sequence ID" value="NZ_CP109979.1"/>
</dbReference>
<evidence type="ECO:0000256" key="2">
    <source>
        <dbReference type="ARBA" id="ARBA00022827"/>
    </source>
</evidence>
<dbReference type="InterPro" id="IPR002346">
    <property type="entry name" value="Mopterin_DH_FAD-bd"/>
</dbReference>
<dbReference type="GO" id="GO:0016491">
    <property type="term" value="F:oxidoreductase activity"/>
    <property type="evidence" value="ECO:0007669"/>
    <property type="project" value="UniProtKB-KW"/>
</dbReference>
<dbReference type="Gene3D" id="3.30.465.10">
    <property type="match status" value="1"/>
</dbReference>
<dbReference type="EMBL" id="JBHTAX010000001">
    <property type="protein sequence ID" value="MFC7190313.1"/>
    <property type="molecule type" value="Genomic_DNA"/>
</dbReference>
<evidence type="ECO:0000259" key="4">
    <source>
        <dbReference type="PROSITE" id="PS51387"/>
    </source>
</evidence>
<evidence type="ECO:0000313" key="6">
    <source>
        <dbReference type="Proteomes" id="UP001596417"/>
    </source>
</evidence>
<dbReference type="SUPFAM" id="SSF55447">
    <property type="entry name" value="CO dehydrogenase flavoprotein C-terminal domain-like"/>
    <property type="match status" value="1"/>
</dbReference>
<dbReference type="InterPro" id="IPR016169">
    <property type="entry name" value="FAD-bd_PCMH_sub2"/>
</dbReference>
<keyword evidence="3" id="KW-0560">Oxidoreductase</keyword>
<dbReference type="GeneID" id="76199915"/>
<dbReference type="InterPro" id="IPR036683">
    <property type="entry name" value="CO_DH_flav_C_dom_sf"/>
</dbReference>
<evidence type="ECO:0000256" key="3">
    <source>
        <dbReference type="ARBA" id="ARBA00023002"/>
    </source>
</evidence>
<dbReference type="PANTHER" id="PTHR42659:SF2">
    <property type="entry name" value="XANTHINE DEHYDROGENASE SUBUNIT C-RELATED"/>
    <property type="match status" value="1"/>
</dbReference>
<dbReference type="Gene3D" id="3.30.43.10">
    <property type="entry name" value="Uridine Diphospho-n-acetylenolpyruvylglucosamine Reductase, domain 2"/>
    <property type="match status" value="1"/>
</dbReference>
<evidence type="ECO:0000256" key="1">
    <source>
        <dbReference type="ARBA" id="ARBA00022630"/>
    </source>
</evidence>
<dbReference type="InterPro" id="IPR005107">
    <property type="entry name" value="CO_DH_flav_C"/>
</dbReference>
<name>A0ABD5YRP1_9EURY</name>
<feature type="domain" description="FAD-binding PCMH-type" evidence="4">
    <location>
        <begin position="1"/>
        <end position="178"/>
    </location>
</feature>
<comment type="caution">
    <text evidence="5">The sequence shown here is derived from an EMBL/GenBank/DDBJ whole genome shotgun (WGS) entry which is preliminary data.</text>
</comment>
<proteinExistence type="predicted"/>
<dbReference type="InterPro" id="IPR036318">
    <property type="entry name" value="FAD-bd_PCMH-like_sf"/>
</dbReference>
<dbReference type="InterPro" id="IPR051312">
    <property type="entry name" value="Diverse_Substr_Oxidored"/>
</dbReference>
<dbReference type="SUPFAM" id="SSF56176">
    <property type="entry name" value="FAD-binding/transporter-associated domain-like"/>
    <property type="match status" value="1"/>
</dbReference>
<keyword evidence="2" id="KW-0274">FAD</keyword>
<dbReference type="Pfam" id="PF00941">
    <property type="entry name" value="FAD_binding_5"/>
    <property type="match status" value="1"/>
</dbReference>